<evidence type="ECO:0000313" key="15">
    <source>
        <dbReference type="Proteomes" id="UP000464374"/>
    </source>
</evidence>
<keyword evidence="3" id="KW-0963">Cytoplasm</keyword>
<proteinExistence type="inferred from homology"/>
<reference evidence="14 15" key="1">
    <citation type="submission" date="2020-01" db="EMBL/GenBank/DDBJ databases">
        <title>Complete genome sequence of a human oral phylogroup 1 Treponema sp. strain ATCC 700766, originally isolated from periodontitis dental plaque.</title>
        <authorList>
            <person name="Chan Y."/>
            <person name="Huo Y.-B."/>
            <person name="Yu X.-L."/>
            <person name="Zeng H."/>
            <person name="Leung W.-K."/>
            <person name="Watt R.M."/>
        </authorList>
    </citation>
    <scope>NUCLEOTIDE SEQUENCE [LARGE SCALE GENOMIC DNA]</scope>
    <source>
        <strain evidence="14 15">OMZ 804</strain>
    </source>
</reference>
<comment type="similarity">
    <text evidence="12">Belongs to the RecU family.</text>
</comment>
<dbReference type="GO" id="GO:0006281">
    <property type="term" value="P:DNA repair"/>
    <property type="evidence" value="ECO:0007669"/>
    <property type="project" value="UniProtKB-KW"/>
</dbReference>
<evidence type="ECO:0000256" key="3">
    <source>
        <dbReference type="ARBA" id="ARBA00022490"/>
    </source>
</evidence>
<evidence type="ECO:0000256" key="4">
    <source>
        <dbReference type="ARBA" id="ARBA00022722"/>
    </source>
</evidence>
<dbReference type="Gene3D" id="3.40.1350.10">
    <property type="match status" value="1"/>
</dbReference>
<dbReference type="GO" id="GO:0004519">
    <property type="term" value="F:endonuclease activity"/>
    <property type="evidence" value="ECO:0007669"/>
    <property type="project" value="UniProtKB-KW"/>
</dbReference>
<evidence type="ECO:0000256" key="13">
    <source>
        <dbReference type="ARBA" id="ARBA00029523"/>
    </source>
</evidence>
<dbReference type="AlphaFoldDB" id="A0A6P1Y293"/>
<dbReference type="InterPro" id="IPR004612">
    <property type="entry name" value="Resolv_RecU"/>
</dbReference>
<dbReference type="SUPFAM" id="SSF52980">
    <property type="entry name" value="Restriction endonuclease-like"/>
    <property type="match status" value="1"/>
</dbReference>
<dbReference type="GO" id="GO:0003676">
    <property type="term" value="F:nucleic acid binding"/>
    <property type="evidence" value="ECO:0007669"/>
    <property type="project" value="InterPro"/>
</dbReference>
<dbReference type="GO" id="GO:0006310">
    <property type="term" value="P:DNA recombination"/>
    <property type="evidence" value="ECO:0007669"/>
    <property type="project" value="UniProtKB-KW"/>
</dbReference>
<name>A0A6P1Y293_9SPIR</name>
<dbReference type="InterPro" id="IPR011335">
    <property type="entry name" value="Restrct_endonuc-II-like"/>
</dbReference>
<evidence type="ECO:0000256" key="1">
    <source>
        <dbReference type="ARBA" id="ARBA00001946"/>
    </source>
</evidence>
<dbReference type="EMBL" id="CP048020">
    <property type="protein sequence ID" value="QHX43604.1"/>
    <property type="molecule type" value="Genomic_DNA"/>
</dbReference>
<evidence type="ECO:0000256" key="6">
    <source>
        <dbReference type="ARBA" id="ARBA00022759"/>
    </source>
</evidence>
<dbReference type="GO" id="GO:0046872">
    <property type="term" value="F:metal ion binding"/>
    <property type="evidence" value="ECO:0007669"/>
    <property type="project" value="UniProtKB-KW"/>
</dbReference>
<evidence type="ECO:0000313" key="14">
    <source>
        <dbReference type="EMBL" id="QHX43604.1"/>
    </source>
</evidence>
<evidence type="ECO:0000256" key="10">
    <source>
        <dbReference type="ARBA" id="ARBA00023172"/>
    </source>
</evidence>
<sequence length="156" mass="18260">MNEAELCTIIVKSGTLLYKIPDPTGLYNRTIKRPCDIIGGLEFNGKYYPAFIEAKYMNTLRAFNLNRIEPHQADFLTQWSKIEGAYCFIILGISVNRGDIRAYIFDWKSLCPLYKSFSIHKKYLSLLPYNPIQKKRFSWNTIITTEILENTYKRNN</sequence>
<dbReference type="RefSeq" id="WP_162663919.1">
    <property type="nucleotide sequence ID" value="NZ_CP048020.1"/>
</dbReference>
<protein>
    <recommendedName>
        <fullName evidence="13">Holliday junction resolvase RecU</fullName>
    </recommendedName>
</protein>
<gene>
    <name evidence="14" type="ORF">GWP43_09335</name>
</gene>
<comment type="subcellular location">
    <subcellularLocation>
        <location evidence="2">Cytoplasm</location>
    </subcellularLocation>
</comment>
<comment type="cofactor">
    <cofactor evidence="1">
        <name>Mg(2+)</name>
        <dbReference type="ChEBI" id="CHEBI:18420"/>
    </cofactor>
</comment>
<evidence type="ECO:0000256" key="9">
    <source>
        <dbReference type="ARBA" id="ARBA00022842"/>
    </source>
</evidence>
<dbReference type="Pfam" id="PF03838">
    <property type="entry name" value="RecU"/>
    <property type="match status" value="1"/>
</dbReference>
<dbReference type="KEGG" id="trz:GWP43_09335"/>
<evidence type="ECO:0000256" key="7">
    <source>
        <dbReference type="ARBA" id="ARBA00022763"/>
    </source>
</evidence>
<keyword evidence="6" id="KW-0255">Endonuclease</keyword>
<evidence type="ECO:0000256" key="12">
    <source>
        <dbReference type="ARBA" id="ARBA00023447"/>
    </source>
</evidence>
<dbReference type="Proteomes" id="UP000464374">
    <property type="component" value="Chromosome"/>
</dbReference>
<keyword evidence="5" id="KW-0479">Metal-binding</keyword>
<dbReference type="GO" id="GO:0005737">
    <property type="term" value="C:cytoplasm"/>
    <property type="evidence" value="ECO:0007669"/>
    <property type="project" value="UniProtKB-SubCell"/>
</dbReference>
<evidence type="ECO:0000256" key="11">
    <source>
        <dbReference type="ARBA" id="ARBA00023204"/>
    </source>
</evidence>
<keyword evidence="8" id="KW-0378">Hydrolase</keyword>
<keyword evidence="9" id="KW-0460">Magnesium</keyword>
<keyword evidence="11" id="KW-0234">DNA repair</keyword>
<evidence type="ECO:0000256" key="5">
    <source>
        <dbReference type="ARBA" id="ARBA00022723"/>
    </source>
</evidence>
<organism evidence="14 15">
    <name type="scientific">Treponema vincentii</name>
    <dbReference type="NCBI Taxonomy" id="69710"/>
    <lineage>
        <taxon>Bacteria</taxon>
        <taxon>Pseudomonadati</taxon>
        <taxon>Spirochaetota</taxon>
        <taxon>Spirochaetia</taxon>
        <taxon>Spirochaetales</taxon>
        <taxon>Treponemataceae</taxon>
        <taxon>Treponema</taxon>
    </lineage>
</organism>
<keyword evidence="10" id="KW-0233">DNA recombination</keyword>
<dbReference type="InterPro" id="IPR011856">
    <property type="entry name" value="tRNA_endonuc-like_dom_sf"/>
</dbReference>
<evidence type="ECO:0000256" key="2">
    <source>
        <dbReference type="ARBA" id="ARBA00004496"/>
    </source>
</evidence>
<evidence type="ECO:0000256" key="8">
    <source>
        <dbReference type="ARBA" id="ARBA00022801"/>
    </source>
</evidence>
<dbReference type="GO" id="GO:0016787">
    <property type="term" value="F:hydrolase activity"/>
    <property type="evidence" value="ECO:0007669"/>
    <property type="project" value="UniProtKB-KW"/>
</dbReference>
<keyword evidence="7" id="KW-0227">DNA damage</keyword>
<accession>A0A6P1Y293</accession>
<keyword evidence="4" id="KW-0540">Nuclease</keyword>